<keyword evidence="1" id="KW-0862">Zinc</keyword>
<dbReference type="Proteomes" id="UP000231279">
    <property type="component" value="Unassembled WGS sequence"/>
</dbReference>
<evidence type="ECO:0000313" key="4">
    <source>
        <dbReference type="EMBL" id="PIN15468.1"/>
    </source>
</evidence>
<sequence length="211" mass="24089">MSAASKKVTEQIDRVVPQHSVFPKWVGGLLEKTFFDKCPTHDLQKNELNRYCISCDASTCRYCVKDGNHNDHKILTIYRHIYQDVVHLNEIEKHIDCDKIQPYKCNKKWVLSLTPLPHNGSGSLIEGDGACCVCRRKLTDPERFRFCSIACKVEAILVRMSSIHPPAPGVGTSESKVEVEQIEKKEEVEQTKNKKGRKRSRKGVPRRAPLF</sequence>
<evidence type="ECO:0000313" key="5">
    <source>
        <dbReference type="Proteomes" id="UP000231279"/>
    </source>
</evidence>
<dbReference type="PROSITE" id="PS50119">
    <property type="entry name" value="ZF_BBOX"/>
    <property type="match status" value="1"/>
</dbReference>
<name>A0A2G9HD90_9LAMI</name>
<dbReference type="GO" id="GO:0008270">
    <property type="term" value="F:zinc ion binding"/>
    <property type="evidence" value="ECO:0007669"/>
    <property type="project" value="UniProtKB-KW"/>
</dbReference>
<accession>A0A2G9HD90</accession>
<feature type="compositionally biased region" description="Basic residues" evidence="2">
    <location>
        <begin position="193"/>
        <end position="205"/>
    </location>
</feature>
<comment type="caution">
    <text evidence="4">The sequence shown here is derived from an EMBL/GenBank/DDBJ whole genome shotgun (WGS) entry which is preliminary data.</text>
</comment>
<organism evidence="4 5">
    <name type="scientific">Handroanthus impetiginosus</name>
    <dbReference type="NCBI Taxonomy" id="429701"/>
    <lineage>
        <taxon>Eukaryota</taxon>
        <taxon>Viridiplantae</taxon>
        <taxon>Streptophyta</taxon>
        <taxon>Embryophyta</taxon>
        <taxon>Tracheophyta</taxon>
        <taxon>Spermatophyta</taxon>
        <taxon>Magnoliopsida</taxon>
        <taxon>eudicotyledons</taxon>
        <taxon>Gunneridae</taxon>
        <taxon>Pentapetalae</taxon>
        <taxon>asterids</taxon>
        <taxon>lamiids</taxon>
        <taxon>Lamiales</taxon>
        <taxon>Bignoniaceae</taxon>
        <taxon>Crescentiina</taxon>
        <taxon>Tabebuia alliance</taxon>
        <taxon>Handroanthus</taxon>
    </lineage>
</organism>
<evidence type="ECO:0000256" key="2">
    <source>
        <dbReference type="SAM" id="MobiDB-lite"/>
    </source>
</evidence>
<dbReference type="PANTHER" id="PTHR31065">
    <property type="entry name" value="PLATZ TRANSCRIPTION FACTOR FAMILY PROTEIN"/>
    <property type="match status" value="1"/>
</dbReference>
<feature type="region of interest" description="Disordered" evidence="2">
    <location>
        <begin position="167"/>
        <end position="211"/>
    </location>
</feature>
<dbReference type="Pfam" id="PF04640">
    <property type="entry name" value="PLATZ"/>
    <property type="match status" value="1"/>
</dbReference>
<gene>
    <name evidence="4" type="ORF">CDL12_11882</name>
</gene>
<dbReference type="Gene3D" id="3.30.160.60">
    <property type="entry name" value="Classic Zinc Finger"/>
    <property type="match status" value="1"/>
</dbReference>
<keyword evidence="1" id="KW-0479">Metal-binding</keyword>
<evidence type="ECO:0000259" key="3">
    <source>
        <dbReference type="PROSITE" id="PS50119"/>
    </source>
</evidence>
<dbReference type="OrthoDB" id="890219at2759"/>
<keyword evidence="1" id="KW-0863">Zinc-finger</keyword>
<dbReference type="InterPro" id="IPR000315">
    <property type="entry name" value="Znf_B-box"/>
</dbReference>
<dbReference type="SUPFAM" id="SSF57845">
    <property type="entry name" value="B-box zinc-binding domain"/>
    <property type="match status" value="1"/>
</dbReference>
<reference evidence="5" key="1">
    <citation type="journal article" date="2018" name="Gigascience">
        <title>Genome assembly of the Pink Ipe (Handroanthus impetiginosus, Bignoniaceae), a highly valued, ecologically keystone Neotropical timber forest tree.</title>
        <authorList>
            <person name="Silva-Junior O.B."/>
            <person name="Grattapaglia D."/>
            <person name="Novaes E."/>
            <person name="Collevatti R.G."/>
        </authorList>
    </citation>
    <scope>NUCLEOTIDE SEQUENCE [LARGE SCALE GENOMIC DNA]</scope>
    <source>
        <strain evidence="5">cv. UFG-1</strain>
    </source>
</reference>
<dbReference type="InterPro" id="IPR006734">
    <property type="entry name" value="PLATZ"/>
</dbReference>
<dbReference type="EMBL" id="NKXS01002063">
    <property type="protein sequence ID" value="PIN15468.1"/>
    <property type="molecule type" value="Genomic_DNA"/>
</dbReference>
<evidence type="ECO:0000256" key="1">
    <source>
        <dbReference type="PROSITE-ProRule" id="PRU00024"/>
    </source>
</evidence>
<feature type="compositionally biased region" description="Basic and acidic residues" evidence="2">
    <location>
        <begin position="175"/>
        <end position="192"/>
    </location>
</feature>
<dbReference type="Pfam" id="PF00643">
    <property type="entry name" value="zf-B_box"/>
    <property type="match status" value="1"/>
</dbReference>
<dbReference type="PANTHER" id="PTHR31065:SF9">
    <property type="entry name" value="TRANSCRIPTION FACTOR FAMILY PROTEIN, PUTATIVE-RELATED"/>
    <property type="match status" value="1"/>
</dbReference>
<dbReference type="AlphaFoldDB" id="A0A2G9HD90"/>
<proteinExistence type="predicted"/>
<keyword evidence="5" id="KW-1185">Reference proteome</keyword>
<feature type="domain" description="B box-type" evidence="3">
    <location>
        <begin position="38"/>
        <end position="77"/>
    </location>
</feature>
<protein>
    <recommendedName>
        <fullName evidence="3">B box-type domain-containing protein</fullName>
    </recommendedName>
</protein>